<evidence type="ECO:0000313" key="3">
    <source>
        <dbReference type="Proteomes" id="UP000585474"/>
    </source>
</evidence>
<reference evidence="3" key="1">
    <citation type="submission" date="2019-07" db="EMBL/GenBank/DDBJ databases">
        <title>De Novo Assembly of kiwifruit Actinidia rufa.</title>
        <authorList>
            <person name="Sugita-Konishi S."/>
            <person name="Sato K."/>
            <person name="Mori E."/>
            <person name="Abe Y."/>
            <person name="Kisaki G."/>
            <person name="Hamano K."/>
            <person name="Suezawa K."/>
            <person name="Otani M."/>
            <person name="Fukuda T."/>
            <person name="Manabe T."/>
            <person name="Gomi K."/>
            <person name="Tabuchi M."/>
            <person name="Akimitsu K."/>
            <person name="Kataoka I."/>
        </authorList>
    </citation>
    <scope>NUCLEOTIDE SEQUENCE [LARGE SCALE GENOMIC DNA]</scope>
    <source>
        <strain evidence="3">cv. Fuchu</strain>
    </source>
</reference>
<dbReference type="EMBL" id="BJWL01000380">
    <property type="protein sequence ID" value="GFS41559.1"/>
    <property type="molecule type" value="Genomic_DNA"/>
</dbReference>
<dbReference type="InterPro" id="IPR053134">
    <property type="entry name" value="RNA-dir_DNA_polymerase"/>
</dbReference>
<name>A0A7J0DSJ7_9ERIC</name>
<dbReference type="InterPro" id="IPR043502">
    <property type="entry name" value="DNA/RNA_pol_sf"/>
</dbReference>
<protein>
    <recommendedName>
        <fullName evidence="1">Reverse transcriptase domain-containing protein</fullName>
    </recommendedName>
</protein>
<dbReference type="Gene3D" id="3.30.70.270">
    <property type="match status" value="1"/>
</dbReference>
<dbReference type="Gene3D" id="3.30.420.10">
    <property type="entry name" value="Ribonuclease H-like superfamily/Ribonuclease H"/>
    <property type="match status" value="1"/>
</dbReference>
<dbReference type="InterPro" id="IPR043128">
    <property type="entry name" value="Rev_trsase/Diguanyl_cyclase"/>
</dbReference>
<organism evidence="2 3">
    <name type="scientific">Actinidia rufa</name>
    <dbReference type="NCBI Taxonomy" id="165716"/>
    <lineage>
        <taxon>Eukaryota</taxon>
        <taxon>Viridiplantae</taxon>
        <taxon>Streptophyta</taxon>
        <taxon>Embryophyta</taxon>
        <taxon>Tracheophyta</taxon>
        <taxon>Spermatophyta</taxon>
        <taxon>Magnoliopsida</taxon>
        <taxon>eudicotyledons</taxon>
        <taxon>Gunneridae</taxon>
        <taxon>Pentapetalae</taxon>
        <taxon>asterids</taxon>
        <taxon>Ericales</taxon>
        <taxon>Actinidiaceae</taxon>
        <taxon>Actinidia</taxon>
    </lineage>
</organism>
<dbReference type="PANTHER" id="PTHR24559:SF431">
    <property type="entry name" value="RNA-DIRECTED DNA POLYMERASE HOMOLOG"/>
    <property type="match status" value="1"/>
</dbReference>
<comment type="caution">
    <text evidence="2">The sequence shown here is derived from an EMBL/GenBank/DDBJ whole genome shotgun (WGS) entry which is preliminary data.</text>
</comment>
<dbReference type="AlphaFoldDB" id="A0A7J0DSJ7"/>
<accession>A0A7J0DSJ7</accession>
<proteinExistence type="predicted"/>
<dbReference type="InterPro" id="IPR000477">
    <property type="entry name" value="RT_dom"/>
</dbReference>
<evidence type="ECO:0000313" key="2">
    <source>
        <dbReference type="EMBL" id="GFS41559.1"/>
    </source>
</evidence>
<dbReference type="SUPFAM" id="SSF56672">
    <property type="entry name" value="DNA/RNA polymerases"/>
    <property type="match status" value="1"/>
</dbReference>
<dbReference type="CDD" id="cd00303">
    <property type="entry name" value="retropepsin_like"/>
    <property type="match status" value="1"/>
</dbReference>
<evidence type="ECO:0000259" key="1">
    <source>
        <dbReference type="Pfam" id="PF00078"/>
    </source>
</evidence>
<dbReference type="PANTHER" id="PTHR24559">
    <property type="entry name" value="TRANSPOSON TY3-I GAG-POL POLYPROTEIN"/>
    <property type="match status" value="1"/>
</dbReference>
<dbReference type="Proteomes" id="UP000585474">
    <property type="component" value="Unassembled WGS sequence"/>
</dbReference>
<keyword evidence="3" id="KW-1185">Reference proteome</keyword>
<sequence>MQRILNDNGSSVDILFISAFDKIKIGRDKCRDRFNRFYIPLVRFGGSLPGSLTNPLGWIKLHLTWGVKPHQTTVWHDLIVVDCLTPYNVILGRPTLGKIKAITSIYHLMMKFPTPTGICEVKGDQRTASQCFNTAMKANPALKTNSQLQLNIDNAEMEIQMHPLDVEKTSFIMERGLYCYKVMLLGLKNVRAMYQRLVNKMFKEMIEKMIEVYIGYMLVKSLKAIDHIAHLEETFGILRSHRIMINLSKWKLFVDGSSTHHGCRAGLVLQTPSDEQMEYAIRIGFKATNNEAVYEALLARLRVATD</sequence>
<dbReference type="GO" id="GO:0003676">
    <property type="term" value="F:nucleic acid binding"/>
    <property type="evidence" value="ECO:0007669"/>
    <property type="project" value="InterPro"/>
</dbReference>
<dbReference type="InterPro" id="IPR036397">
    <property type="entry name" value="RNaseH_sf"/>
</dbReference>
<dbReference type="CDD" id="cd01647">
    <property type="entry name" value="RT_LTR"/>
    <property type="match status" value="1"/>
</dbReference>
<dbReference type="Pfam" id="PF00078">
    <property type="entry name" value="RVT_1"/>
    <property type="match status" value="1"/>
</dbReference>
<gene>
    <name evidence="2" type="ORF">Acr_00g0075090</name>
</gene>
<feature type="domain" description="Reverse transcriptase" evidence="1">
    <location>
        <begin position="104"/>
        <end position="254"/>
    </location>
</feature>
<dbReference type="OrthoDB" id="1400091at2759"/>